<evidence type="ECO:0000313" key="3">
    <source>
        <dbReference type="WBParaSite" id="HNAJ_0001057901-mRNA-1"/>
    </source>
</evidence>
<evidence type="ECO:0000313" key="1">
    <source>
        <dbReference type="EMBL" id="VDO08280.1"/>
    </source>
</evidence>
<evidence type="ECO:0000313" key="2">
    <source>
        <dbReference type="Proteomes" id="UP000278807"/>
    </source>
</evidence>
<dbReference type="EMBL" id="UZAE01013111">
    <property type="protein sequence ID" value="VDO08280.1"/>
    <property type="molecule type" value="Genomic_DNA"/>
</dbReference>
<protein>
    <submittedName>
        <fullName evidence="3">Ovule protein</fullName>
    </submittedName>
</protein>
<keyword evidence="2" id="KW-1185">Reference proteome</keyword>
<organism evidence="3">
    <name type="scientific">Rodentolepis nana</name>
    <name type="common">Dwarf tapeworm</name>
    <name type="synonym">Hymenolepis nana</name>
    <dbReference type="NCBI Taxonomy" id="102285"/>
    <lineage>
        <taxon>Eukaryota</taxon>
        <taxon>Metazoa</taxon>
        <taxon>Spiralia</taxon>
        <taxon>Lophotrochozoa</taxon>
        <taxon>Platyhelminthes</taxon>
        <taxon>Cestoda</taxon>
        <taxon>Eucestoda</taxon>
        <taxon>Cyclophyllidea</taxon>
        <taxon>Hymenolepididae</taxon>
        <taxon>Rodentolepis</taxon>
    </lineage>
</organism>
<accession>A0A0R3TSF9</accession>
<dbReference type="AlphaFoldDB" id="A0A0R3TSF9"/>
<name>A0A0R3TSF9_RODNA</name>
<proteinExistence type="predicted"/>
<gene>
    <name evidence="1" type="ORF">HNAJ_LOCUS10574</name>
</gene>
<dbReference type="WBParaSite" id="HNAJ_0001057901-mRNA-1">
    <property type="protein sequence ID" value="HNAJ_0001057901-mRNA-1"/>
    <property type="gene ID" value="HNAJ_0001057901"/>
</dbReference>
<reference evidence="1 2" key="2">
    <citation type="submission" date="2018-11" db="EMBL/GenBank/DDBJ databases">
        <authorList>
            <consortium name="Pathogen Informatics"/>
        </authorList>
    </citation>
    <scope>NUCLEOTIDE SEQUENCE [LARGE SCALE GENOMIC DNA]</scope>
</reference>
<reference evidence="3" key="1">
    <citation type="submission" date="2017-02" db="UniProtKB">
        <authorList>
            <consortium name="WormBaseParasite"/>
        </authorList>
    </citation>
    <scope>IDENTIFICATION</scope>
</reference>
<dbReference type="Proteomes" id="UP000278807">
    <property type="component" value="Unassembled WGS sequence"/>
</dbReference>
<sequence>MSLDKVVYRYSMSPLYPSCPWPPCVISPWNQISQQEEFLPQPKYHSHLEHKFQQCSETIQHSARNQGRPCDLLN</sequence>